<gene>
    <name evidence="1" type="ORF">SAMN05216325_108113</name>
</gene>
<dbReference type="EMBL" id="FOCP01000008">
    <property type="protein sequence ID" value="SEN14112.1"/>
    <property type="molecule type" value="Genomic_DNA"/>
</dbReference>
<sequence>MALFLLIPVIVDLKVLFDLFLEIQVNMQLDDIFHSTKISPC</sequence>
<proteinExistence type="predicted"/>
<dbReference type="AlphaFoldDB" id="A0A1H8E3P6"/>
<evidence type="ECO:0000313" key="2">
    <source>
        <dbReference type="Proteomes" id="UP000199459"/>
    </source>
</evidence>
<protein>
    <submittedName>
        <fullName evidence="1">Uncharacterized protein</fullName>
    </submittedName>
</protein>
<accession>A0A1H8E3P6</accession>
<organism evidence="1 2">
    <name type="scientific">Nitrosomonas marina</name>
    <dbReference type="NCBI Taxonomy" id="917"/>
    <lineage>
        <taxon>Bacteria</taxon>
        <taxon>Pseudomonadati</taxon>
        <taxon>Pseudomonadota</taxon>
        <taxon>Betaproteobacteria</taxon>
        <taxon>Nitrosomonadales</taxon>
        <taxon>Nitrosomonadaceae</taxon>
        <taxon>Nitrosomonas</taxon>
    </lineage>
</organism>
<name>A0A1H8E3P6_9PROT</name>
<evidence type="ECO:0000313" key="1">
    <source>
        <dbReference type="EMBL" id="SEN14112.1"/>
    </source>
</evidence>
<dbReference type="Proteomes" id="UP000199459">
    <property type="component" value="Unassembled WGS sequence"/>
</dbReference>
<reference evidence="1 2" key="1">
    <citation type="submission" date="2016-10" db="EMBL/GenBank/DDBJ databases">
        <authorList>
            <person name="de Groot N.N."/>
        </authorList>
    </citation>
    <scope>NUCLEOTIDE SEQUENCE [LARGE SCALE GENOMIC DNA]</scope>
    <source>
        <strain evidence="1 2">Nm22</strain>
    </source>
</reference>